<dbReference type="OrthoDB" id="610577at2759"/>
<name>A0A7I8LBL5_SPIIN</name>
<dbReference type="Proteomes" id="UP000663760">
    <property type="component" value="Chromosome 13"/>
</dbReference>
<proteinExistence type="predicted"/>
<accession>A0A7I8LBL5</accession>
<evidence type="ECO:0000313" key="1">
    <source>
        <dbReference type="EMBL" id="CAA2631110.1"/>
    </source>
</evidence>
<gene>
    <name evidence="1" type="ORF">SI7747_13016756</name>
    <name evidence="2" type="ORF">SI8410_13018091</name>
</gene>
<protein>
    <submittedName>
        <fullName evidence="2">Uncharacterized protein</fullName>
    </submittedName>
</protein>
<dbReference type="PANTHER" id="PTHR33320">
    <property type="entry name" value="METHIONYL-TRNA SYNTHETASE"/>
    <property type="match status" value="1"/>
</dbReference>
<reference evidence="2" key="1">
    <citation type="submission" date="2020-02" db="EMBL/GenBank/DDBJ databases">
        <authorList>
            <person name="Scholz U."/>
            <person name="Mascher M."/>
            <person name="Fiebig A."/>
        </authorList>
    </citation>
    <scope>NUCLEOTIDE SEQUENCE</scope>
</reference>
<evidence type="ECO:0000313" key="2">
    <source>
        <dbReference type="EMBL" id="CAA7407413.1"/>
    </source>
</evidence>
<dbReference type="AlphaFoldDB" id="A0A7I8LBL5"/>
<dbReference type="PANTHER" id="PTHR33320:SF30">
    <property type="entry name" value="OS04G0606200 PROTEIN"/>
    <property type="match status" value="1"/>
</dbReference>
<dbReference type="EMBL" id="LR746276">
    <property type="protein sequence ID" value="CAA7407413.1"/>
    <property type="molecule type" value="Genomic_DNA"/>
</dbReference>
<keyword evidence="3" id="KW-1185">Reference proteome</keyword>
<dbReference type="EMBL" id="LR743600">
    <property type="protein sequence ID" value="CAA2631110.1"/>
    <property type="molecule type" value="Genomic_DNA"/>
</dbReference>
<sequence length="67" mass="7710">MCLVFVCDEEERVLGSQQAPGACPYCGGRVVATDVETQWRFCFLPFYFKDKRRYTCAVCTRQLARCS</sequence>
<evidence type="ECO:0000313" key="3">
    <source>
        <dbReference type="Proteomes" id="UP000663760"/>
    </source>
</evidence>
<organism evidence="2 3">
    <name type="scientific">Spirodela intermedia</name>
    <name type="common">Intermediate duckweed</name>
    <dbReference type="NCBI Taxonomy" id="51605"/>
    <lineage>
        <taxon>Eukaryota</taxon>
        <taxon>Viridiplantae</taxon>
        <taxon>Streptophyta</taxon>
        <taxon>Embryophyta</taxon>
        <taxon>Tracheophyta</taxon>
        <taxon>Spermatophyta</taxon>
        <taxon>Magnoliopsida</taxon>
        <taxon>Liliopsida</taxon>
        <taxon>Araceae</taxon>
        <taxon>Lemnoideae</taxon>
        <taxon>Spirodela</taxon>
    </lineage>
</organism>